<feature type="compositionally biased region" description="Basic residues" evidence="1">
    <location>
        <begin position="1"/>
        <end position="18"/>
    </location>
</feature>
<proteinExistence type="predicted"/>
<sequence>MRELRKQKRSSKREKHRHESTDMTASMHEFFAKHKHSSSMNVAGRGRSRVPGAPSKTSNFLASLNPARWGRTNDRNYHKVGYRKVYFNIFFSSGLNFLLWF</sequence>
<evidence type="ECO:0000313" key="4">
    <source>
        <dbReference type="Proteomes" id="UP001558652"/>
    </source>
</evidence>
<protein>
    <submittedName>
        <fullName evidence="3">Uncharacterized protein</fullName>
    </submittedName>
</protein>
<name>A0ABD0YX53_9HEMI</name>
<reference evidence="3 4" key="1">
    <citation type="submission" date="2024-07" db="EMBL/GenBank/DDBJ databases">
        <title>Chromosome-level genome assembly of the water stick insect Ranatra chinensis (Heteroptera: Nepidae).</title>
        <authorList>
            <person name="Liu X."/>
        </authorList>
    </citation>
    <scope>NUCLEOTIDE SEQUENCE [LARGE SCALE GENOMIC DNA]</scope>
    <source>
        <strain evidence="3">Cailab_2021Rc</strain>
        <tissue evidence="3">Muscle</tissue>
    </source>
</reference>
<evidence type="ECO:0000256" key="1">
    <source>
        <dbReference type="SAM" id="MobiDB-lite"/>
    </source>
</evidence>
<dbReference type="EMBL" id="JBFDAA010000001">
    <property type="protein sequence ID" value="KAL1140425.1"/>
    <property type="molecule type" value="Genomic_DNA"/>
</dbReference>
<accession>A0ABD0YX53</accession>
<evidence type="ECO:0000256" key="2">
    <source>
        <dbReference type="SAM" id="Phobius"/>
    </source>
</evidence>
<keyword evidence="4" id="KW-1185">Reference proteome</keyword>
<feature type="region of interest" description="Disordered" evidence="1">
    <location>
        <begin position="1"/>
        <end position="59"/>
    </location>
</feature>
<keyword evidence="2" id="KW-0472">Membrane</keyword>
<organism evidence="3 4">
    <name type="scientific">Ranatra chinensis</name>
    <dbReference type="NCBI Taxonomy" id="642074"/>
    <lineage>
        <taxon>Eukaryota</taxon>
        <taxon>Metazoa</taxon>
        <taxon>Ecdysozoa</taxon>
        <taxon>Arthropoda</taxon>
        <taxon>Hexapoda</taxon>
        <taxon>Insecta</taxon>
        <taxon>Pterygota</taxon>
        <taxon>Neoptera</taxon>
        <taxon>Paraneoptera</taxon>
        <taxon>Hemiptera</taxon>
        <taxon>Heteroptera</taxon>
        <taxon>Panheteroptera</taxon>
        <taxon>Nepomorpha</taxon>
        <taxon>Nepidae</taxon>
        <taxon>Ranatrinae</taxon>
        <taxon>Ranatra</taxon>
    </lineage>
</organism>
<feature type="transmembrane region" description="Helical" evidence="2">
    <location>
        <begin position="85"/>
        <end position="100"/>
    </location>
</feature>
<evidence type="ECO:0000313" key="3">
    <source>
        <dbReference type="EMBL" id="KAL1140425.1"/>
    </source>
</evidence>
<dbReference type="AlphaFoldDB" id="A0ABD0YX53"/>
<keyword evidence="2" id="KW-1133">Transmembrane helix</keyword>
<comment type="caution">
    <text evidence="3">The sequence shown here is derived from an EMBL/GenBank/DDBJ whole genome shotgun (WGS) entry which is preliminary data.</text>
</comment>
<gene>
    <name evidence="3" type="ORF">AAG570_000357</name>
</gene>
<dbReference type="Proteomes" id="UP001558652">
    <property type="component" value="Unassembled WGS sequence"/>
</dbReference>
<keyword evidence="2" id="KW-0812">Transmembrane</keyword>